<dbReference type="SUPFAM" id="SSF46689">
    <property type="entry name" value="Homeodomain-like"/>
    <property type="match status" value="1"/>
</dbReference>
<evidence type="ECO:0000313" key="2">
    <source>
        <dbReference type="Proteomes" id="UP000297963"/>
    </source>
</evidence>
<accession>A0A4R8VKU0</accession>
<dbReference type="GO" id="GO:0003677">
    <property type="term" value="F:DNA binding"/>
    <property type="evidence" value="ECO:0007669"/>
    <property type="project" value="InterPro"/>
</dbReference>
<dbReference type="InterPro" id="IPR002514">
    <property type="entry name" value="Transposase_8"/>
</dbReference>
<organism evidence="1 2">
    <name type="scientific">Cryobacterium levicorallinum</name>
    <dbReference type="NCBI Taxonomy" id="995038"/>
    <lineage>
        <taxon>Bacteria</taxon>
        <taxon>Bacillati</taxon>
        <taxon>Actinomycetota</taxon>
        <taxon>Actinomycetes</taxon>
        <taxon>Micrococcales</taxon>
        <taxon>Microbacteriaceae</taxon>
        <taxon>Cryobacterium</taxon>
    </lineage>
</organism>
<dbReference type="Gene3D" id="1.10.10.60">
    <property type="entry name" value="Homeodomain-like"/>
    <property type="match status" value="1"/>
</dbReference>
<dbReference type="InterPro" id="IPR009057">
    <property type="entry name" value="Homeodomain-like_sf"/>
</dbReference>
<reference evidence="1 2" key="1">
    <citation type="submission" date="2019-03" db="EMBL/GenBank/DDBJ databases">
        <title>Genomics of glacier-inhabiting Cryobacterium strains.</title>
        <authorList>
            <person name="Liu Q."/>
            <person name="Xin Y.-H."/>
        </authorList>
    </citation>
    <scope>NUCLEOTIDE SEQUENCE [LARGE SCALE GENOMIC DNA]</scope>
    <source>
        <strain evidence="1 2">Hh34</strain>
    </source>
</reference>
<proteinExistence type="predicted"/>
<dbReference type="Proteomes" id="UP000297963">
    <property type="component" value="Unassembled WGS sequence"/>
</dbReference>
<dbReference type="AlphaFoldDB" id="A0A4R8VKU0"/>
<name>A0A4R8VKU0_9MICO</name>
<dbReference type="GO" id="GO:0006313">
    <property type="term" value="P:DNA transposition"/>
    <property type="evidence" value="ECO:0007669"/>
    <property type="project" value="InterPro"/>
</dbReference>
<evidence type="ECO:0008006" key="3">
    <source>
        <dbReference type="Google" id="ProtNLM"/>
    </source>
</evidence>
<protein>
    <recommendedName>
        <fullName evidence="3">Transposase</fullName>
    </recommendedName>
</protein>
<dbReference type="Pfam" id="PF01527">
    <property type="entry name" value="HTH_Tnp_1"/>
    <property type="match status" value="1"/>
</dbReference>
<comment type="caution">
    <text evidence="1">The sequence shown here is derived from an EMBL/GenBank/DDBJ whole genome shotgun (WGS) entry which is preliminary data.</text>
</comment>
<gene>
    <name evidence="1" type="ORF">E3O11_10325</name>
</gene>
<dbReference type="EMBL" id="SOFE01000021">
    <property type="protein sequence ID" value="TFB83983.1"/>
    <property type="molecule type" value="Genomic_DNA"/>
</dbReference>
<sequence length="78" mass="8607">MNELTSNEKKPKRSFSPQFRAEAVQLVITTGRPNKHVADELGITDQSLGLWVKQFNAENEARSVAAAAEPMPGRCQPL</sequence>
<dbReference type="GO" id="GO:0004803">
    <property type="term" value="F:transposase activity"/>
    <property type="evidence" value="ECO:0007669"/>
    <property type="project" value="InterPro"/>
</dbReference>
<evidence type="ECO:0000313" key="1">
    <source>
        <dbReference type="EMBL" id="TFB83983.1"/>
    </source>
</evidence>